<dbReference type="GO" id="GO:0035621">
    <property type="term" value="P:ER to Golgi ceramide transport"/>
    <property type="evidence" value="ECO:0007669"/>
    <property type="project" value="UniProtKB-ARBA"/>
</dbReference>
<dbReference type="CDD" id="cd04045">
    <property type="entry name" value="C2C_Tricalbin-like"/>
    <property type="match status" value="1"/>
</dbReference>
<dbReference type="CDD" id="cd21678">
    <property type="entry name" value="SMP_TCB"/>
    <property type="match status" value="1"/>
</dbReference>
<dbReference type="CDD" id="cd04044">
    <property type="entry name" value="C2A_Tricalbin-like"/>
    <property type="match status" value="1"/>
</dbReference>
<sequence>MSPNSSKDRSSQIGPTPEVVKTTKIESKNAVKDTVPVVSEAEVDGTSIAREKQEASYVGWKQVGGWEEKDELTPEDLLVDLSKDTYVGNLLPEKLYGDWYHDVAILTIGALGSFALGYFKFSLTSVLIVILATGVLYRSSSKKYRERLRDLAQKEQTVEKISDDYESIEWLNTFLDKYWPIIEPSVSQQVVDGTNTALSKIEAIPKFIKAIWLDQFTLGVKPPRIDTIKTFQNTKSDIVVMDLCLSFTPHDMSDLDGKQSRNYVNSNIVLKAKMFGVDLPVSVSDLSFRVFTRLRFQLMTTLPLVETMNIQLLETPEIDFIGRLLGNSIFNWEILAIPGLMRLIQKMTLKYLSPVLLPPFSLQLNIPQLLSKTGLPIGVLEIKVKGAYGLRKLTDIIDKTVDPYLTFELSDKIVGTTKVVKNSINPTWDESVYILLQSFTDPLTITVYDKSETLKDKKMGVIVFNLNKLHANHYQKDEKAHFLRNSKPVGRLAFDLRFYPTIEAKKLINGDEEPLPDLNTGITKIVINEIKGLNEPSDKESVFAELYVNAQLVMTTKKKKRTADINWDSCYYSVITDRRKAICRFVIKNQSGKVISSSVQPLNDLIDRTEVDKEWIPLKDGKGELKITTYWRPVAIDLGLKTVGYTTPIGMLRVFINKAENLRNPDSLGKISPYAKVSVNGITKGRTNQKIETLSPIWNQAIYVSVTSPLQRVSIDCLGTDTNGDVLPLGSFNIQTQNVFHKDNDDKYIDFIDNTPRTGNLVGKKGVKGIVTYYLSFYPIVPVLSLEEAREVDDINEKKDKLEKEKISLDDKTTSREEKERIKKEEAMITEKYDMYSYKMKLDLDELLQYNAGVLGVTVLGGELPQPGLYVQTFFDSCGYATITSAKNAIRTIKTGWSGDFMIKELEWSVTTFRVTKVKDANKAEDFVCEVNIPTLELVKNCYYKPSVLNLIDKKSAKLLVQVSWFPISASELPQSDLITNSGNLKITAKNAENLTGINRNGYSDPYLEFFLNEMNTSAVFKTTVQKKTLNPSWNESKTIEISNRVNDYLTINVMDYESTNSNRCIGKAVVPLSTIEPEEDADLDVALVGPKGEDGGLLHLKFEFEPHYTSNVVKREAKFGNFATKGLGTGIKAGSTVFALGTNVVSTGFGTIDKVRLGVFGGGKGRKHTEDEEPKEKQ</sequence>
<dbReference type="InterPro" id="IPR037765">
    <property type="entry name" value="C2B_Tricalbin"/>
</dbReference>
<dbReference type="PIRSF" id="PIRSF037232">
    <property type="entry name" value="Tricalbin"/>
    <property type="match status" value="1"/>
</dbReference>
<evidence type="ECO:0000256" key="15">
    <source>
        <dbReference type="ARBA" id="ARBA00061174"/>
    </source>
</evidence>
<dbReference type="GO" id="GO:0008289">
    <property type="term" value="F:lipid binding"/>
    <property type="evidence" value="ECO:0007669"/>
    <property type="project" value="UniProtKB-KW"/>
</dbReference>
<keyword evidence="3" id="KW-0813">Transport</keyword>
<organism evidence="21 22">
    <name type="scientific">Saccharomyces pastorianus</name>
    <name type="common">Lager yeast</name>
    <name type="synonym">Saccharomyces cerevisiae x Saccharomyces eubayanus</name>
    <dbReference type="NCBI Taxonomy" id="27292"/>
    <lineage>
        <taxon>Eukaryota</taxon>
        <taxon>Fungi</taxon>
        <taxon>Dikarya</taxon>
        <taxon>Ascomycota</taxon>
        <taxon>Saccharomycotina</taxon>
        <taxon>Saccharomycetes</taxon>
        <taxon>Saccharomycetales</taxon>
        <taxon>Saccharomycetaceae</taxon>
        <taxon>Saccharomyces</taxon>
    </lineage>
</organism>
<dbReference type="PANTHER" id="PTHR46980">
    <property type="entry name" value="TRICALBIN-1-RELATED"/>
    <property type="match status" value="1"/>
</dbReference>
<protein>
    <submittedName>
        <fullName evidence="21">Tricalbin-2</fullName>
    </submittedName>
</protein>
<evidence type="ECO:0000256" key="7">
    <source>
        <dbReference type="ARBA" id="ARBA00022737"/>
    </source>
</evidence>
<dbReference type="InterPro" id="IPR037762">
    <property type="entry name" value="C2C_Tricalbin"/>
</dbReference>
<proteinExistence type="inferred from homology"/>
<dbReference type="InterPro" id="IPR017147">
    <property type="entry name" value="Tricalbin"/>
</dbReference>
<evidence type="ECO:0000256" key="14">
    <source>
        <dbReference type="ARBA" id="ARBA00059313"/>
    </source>
</evidence>
<keyword evidence="6 18" id="KW-0812">Transmembrane</keyword>
<dbReference type="PROSITE" id="PS50004">
    <property type="entry name" value="C2"/>
    <property type="match status" value="3"/>
</dbReference>
<keyword evidence="11" id="KW-0445">Lipid transport</keyword>
<dbReference type="InterPro" id="IPR000008">
    <property type="entry name" value="C2_dom"/>
</dbReference>
<dbReference type="SMART" id="SM00239">
    <property type="entry name" value="C2"/>
    <property type="match status" value="4"/>
</dbReference>
<keyword evidence="7" id="KW-0677">Repeat</keyword>
<evidence type="ECO:0000256" key="1">
    <source>
        <dbReference type="ARBA" id="ARBA00004477"/>
    </source>
</evidence>
<evidence type="ECO:0000256" key="9">
    <source>
        <dbReference type="ARBA" id="ARBA00022989"/>
    </source>
</evidence>
<keyword evidence="12" id="KW-0446">Lipid-binding</keyword>
<dbReference type="InterPro" id="IPR052455">
    <property type="entry name" value="Tricalbin_domain"/>
</dbReference>
<dbReference type="GO" id="GO:0055091">
    <property type="term" value="P:phospholipid homeostasis"/>
    <property type="evidence" value="ECO:0007669"/>
    <property type="project" value="UniProtKB-ARBA"/>
</dbReference>
<evidence type="ECO:0000256" key="12">
    <source>
        <dbReference type="ARBA" id="ARBA00023121"/>
    </source>
</evidence>
<dbReference type="Pfam" id="PF24920">
    <property type="entry name" value="C2_TCB1"/>
    <property type="match status" value="1"/>
</dbReference>
<keyword evidence="5" id="KW-0597">Phosphoprotein</keyword>
<keyword evidence="10 16" id="KW-0175">Coiled coil</keyword>
<evidence type="ECO:0000256" key="17">
    <source>
        <dbReference type="SAM" id="MobiDB-lite"/>
    </source>
</evidence>
<evidence type="ECO:0000256" key="10">
    <source>
        <dbReference type="ARBA" id="ARBA00023054"/>
    </source>
</evidence>
<dbReference type="Pfam" id="PF00168">
    <property type="entry name" value="C2"/>
    <property type="match status" value="3"/>
</dbReference>
<dbReference type="PROSITE" id="PS51847">
    <property type="entry name" value="SMP"/>
    <property type="match status" value="1"/>
</dbReference>
<dbReference type="Pfam" id="PF25669">
    <property type="entry name" value="SMP_MUG190-like"/>
    <property type="match status" value="1"/>
</dbReference>
<dbReference type="InterPro" id="IPR056910">
    <property type="entry name" value="TCB1-3_C2"/>
</dbReference>
<feature type="transmembrane region" description="Helical" evidence="18">
    <location>
        <begin position="122"/>
        <end position="139"/>
    </location>
</feature>
<evidence type="ECO:0000256" key="8">
    <source>
        <dbReference type="ARBA" id="ARBA00022824"/>
    </source>
</evidence>
<name>A0A6C1EFK8_SACPS</name>
<evidence type="ECO:0000256" key="18">
    <source>
        <dbReference type="SAM" id="Phobius"/>
    </source>
</evidence>
<feature type="region of interest" description="Disordered" evidence="17">
    <location>
        <begin position="1"/>
        <end position="25"/>
    </location>
</feature>
<dbReference type="InterPro" id="IPR037756">
    <property type="entry name" value="C2D_Tricalbin"/>
</dbReference>
<dbReference type="FunFam" id="2.60.40.150:FF:000230">
    <property type="entry name" value="Tcb1p"/>
    <property type="match status" value="1"/>
</dbReference>
<dbReference type="SUPFAM" id="SSF49562">
    <property type="entry name" value="C2 domain (Calcium/lipid-binding domain, CaLB)"/>
    <property type="match status" value="4"/>
</dbReference>
<feature type="coiled-coil region" evidence="16">
    <location>
        <begin position="785"/>
        <end position="812"/>
    </location>
</feature>
<keyword evidence="13 18" id="KW-0472">Membrane</keyword>
<evidence type="ECO:0000256" key="4">
    <source>
        <dbReference type="ARBA" id="ARBA00022475"/>
    </source>
</evidence>
<keyword evidence="8" id="KW-0256">Endoplasmic reticulum</keyword>
<evidence type="ECO:0000259" key="20">
    <source>
        <dbReference type="PROSITE" id="PS51847"/>
    </source>
</evidence>
<reference evidence="21 22" key="1">
    <citation type="journal article" date="2019" name="BMC Genomics">
        <title>Chromosome level assembly and comparative genome analysis confirm lager-brewing yeasts originated from a single hybridization.</title>
        <authorList>
            <person name="Salazar A.N."/>
            <person name="Gorter de Vries A.R."/>
            <person name="van den Broek M."/>
            <person name="Brouwers N."/>
            <person name="de la Torre Cortes P."/>
            <person name="Kuijpers N.G.A."/>
            <person name="Daran J.G."/>
            <person name="Abeel T."/>
        </authorList>
    </citation>
    <scope>NUCLEOTIDE SEQUENCE [LARGE SCALE GENOMIC DNA]</scope>
    <source>
        <strain evidence="21 22">CBS 1483</strain>
    </source>
</reference>
<dbReference type="GO" id="GO:0060304">
    <property type="term" value="P:regulation of phosphatidylinositol dephosphorylation"/>
    <property type="evidence" value="ECO:0007669"/>
    <property type="project" value="UniProtKB-ARBA"/>
</dbReference>
<keyword evidence="9 18" id="KW-1133">Transmembrane helix</keyword>
<dbReference type="PANTHER" id="PTHR46980:SF2">
    <property type="entry name" value="TRICALBIN-1-RELATED"/>
    <property type="match status" value="1"/>
</dbReference>
<dbReference type="OrthoDB" id="1029639at2759"/>
<dbReference type="CDD" id="cd04040">
    <property type="entry name" value="C2D_Tricalbin-like"/>
    <property type="match status" value="1"/>
</dbReference>
<evidence type="ECO:0000256" key="2">
    <source>
        <dbReference type="ARBA" id="ARBA00004651"/>
    </source>
</evidence>
<dbReference type="GO" id="GO:0005789">
    <property type="term" value="C:endoplasmic reticulum membrane"/>
    <property type="evidence" value="ECO:0007669"/>
    <property type="project" value="UniProtKB-SubCell"/>
</dbReference>
<evidence type="ECO:0000256" key="11">
    <source>
        <dbReference type="ARBA" id="ARBA00023055"/>
    </source>
</evidence>
<dbReference type="FunFam" id="2.60.40.150:FF:000226">
    <property type="entry name" value="Tcb1p"/>
    <property type="match status" value="1"/>
</dbReference>
<evidence type="ECO:0000313" key="21">
    <source>
        <dbReference type="EMBL" id="QID87691.1"/>
    </source>
</evidence>
<dbReference type="Gene3D" id="2.60.40.150">
    <property type="entry name" value="C2 domain"/>
    <property type="match status" value="4"/>
</dbReference>
<feature type="domain" description="C2" evidence="19">
    <location>
        <begin position="632"/>
        <end position="749"/>
    </location>
</feature>
<dbReference type="GO" id="GO:0061817">
    <property type="term" value="P:endoplasmic reticulum-plasma membrane tethering"/>
    <property type="evidence" value="ECO:0007669"/>
    <property type="project" value="InterPro"/>
</dbReference>
<dbReference type="CDD" id="cd04052">
    <property type="entry name" value="C2B_Tricalbin-like"/>
    <property type="match status" value="1"/>
</dbReference>
<dbReference type="GO" id="GO:0032541">
    <property type="term" value="C:cortical endoplasmic reticulum"/>
    <property type="evidence" value="ECO:0007669"/>
    <property type="project" value="UniProtKB-ARBA"/>
</dbReference>
<evidence type="ECO:0000256" key="16">
    <source>
        <dbReference type="SAM" id="Coils"/>
    </source>
</evidence>
<feature type="domain" description="C2" evidence="19">
    <location>
        <begin position="358"/>
        <end position="481"/>
    </location>
</feature>
<dbReference type="Proteomes" id="UP000501346">
    <property type="component" value="Chromosome SeXIV"/>
</dbReference>
<comment type="function">
    <text evidence="14">May play a role in membrane trafficking.</text>
</comment>
<comment type="subcellular location">
    <subcellularLocation>
        <location evidence="2">Cell membrane</location>
        <topology evidence="2">Multi-pass membrane protein</topology>
    </subcellularLocation>
    <subcellularLocation>
        <location evidence="1">Endoplasmic reticulum membrane</location>
        <topology evidence="1">Multi-pass membrane protein</topology>
    </subcellularLocation>
</comment>
<accession>A0A6C1EFK8</accession>
<comment type="similarity">
    <text evidence="15">Belongs to the tricalbin family.</text>
</comment>
<dbReference type="GO" id="GO:0090158">
    <property type="term" value="P:endoplasmic reticulum membrane organization"/>
    <property type="evidence" value="ECO:0007669"/>
    <property type="project" value="UniProtKB-ARBA"/>
</dbReference>
<evidence type="ECO:0000313" key="22">
    <source>
        <dbReference type="Proteomes" id="UP000501346"/>
    </source>
</evidence>
<dbReference type="FunFam" id="2.60.40.150:FF:000217">
    <property type="entry name" value="Tcb1p"/>
    <property type="match status" value="1"/>
</dbReference>
<keyword evidence="4" id="KW-1003">Cell membrane</keyword>
<evidence type="ECO:0000256" key="3">
    <source>
        <dbReference type="ARBA" id="ARBA00022448"/>
    </source>
</evidence>
<dbReference type="InterPro" id="IPR037761">
    <property type="entry name" value="C2A_Tricalbin"/>
</dbReference>
<dbReference type="GO" id="GO:0005886">
    <property type="term" value="C:plasma membrane"/>
    <property type="evidence" value="ECO:0007669"/>
    <property type="project" value="UniProtKB-SubCell"/>
</dbReference>
<feature type="compositionally biased region" description="Basic and acidic residues" evidence="17">
    <location>
        <begin position="1"/>
        <end position="10"/>
    </location>
</feature>
<dbReference type="PRINTS" id="PR00360">
    <property type="entry name" value="C2DOMAIN"/>
</dbReference>
<dbReference type="AlphaFoldDB" id="A0A6C1EFK8"/>
<feature type="domain" description="C2" evidence="19">
    <location>
        <begin position="962"/>
        <end position="1086"/>
    </location>
</feature>
<dbReference type="InterPro" id="IPR031468">
    <property type="entry name" value="SMP_LBD"/>
</dbReference>
<keyword evidence="22" id="KW-1185">Reference proteome</keyword>
<evidence type="ECO:0000256" key="5">
    <source>
        <dbReference type="ARBA" id="ARBA00022553"/>
    </source>
</evidence>
<feature type="domain" description="SMP-LTD" evidence="20">
    <location>
        <begin position="164"/>
        <end position="367"/>
    </location>
</feature>
<dbReference type="InterPro" id="IPR035892">
    <property type="entry name" value="C2_domain_sf"/>
</dbReference>
<evidence type="ECO:0000256" key="13">
    <source>
        <dbReference type="ARBA" id="ARBA00023136"/>
    </source>
</evidence>
<evidence type="ECO:0000259" key="19">
    <source>
        <dbReference type="PROSITE" id="PS50004"/>
    </source>
</evidence>
<evidence type="ECO:0000256" key="6">
    <source>
        <dbReference type="ARBA" id="ARBA00022692"/>
    </source>
</evidence>
<gene>
    <name evidence="21" type="primary">TCB2_2</name>
    <name evidence="21" type="ORF">GRS66_010373</name>
</gene>
<dbReference type="EMBL" id="CP049011">
    <property type="protein sequence ID" value="QID87691.1"/>
    <property type="molecule type" value="Genomic_DNA"/>
</dbReference>